<name>A0A4Q2R498_9HYPH</name>
<dbReference type="SUPFAM" id="SSF56524">
    <property type="entry name" value="Oxidoreductase molybdopterin-binding domain"/>
    <property type="match status" value="1"/>
</dbReference>
<evidence type="ECO:0000313" key="4">
    <source>
        <dbReference type="Proteomes" id="UP000289411"/>
    </source>
</evidence>
<proteinExistence type="predicted"/>
<evidence type="ECO:0000259" key="2">
    <source>
        <dbReference type="Pfam" id="PF00174"/>
    </source>
</evidence>
<gene>
    <name evidence="3" type="ORF">D3272_26550</name>
</gene>
<accession>A0A4Q2R498</accession>
<dbReference type="PROSITE" id="PS51318">
    <property type="entry name" value="TAT"/>
    <property type="match status" value="1"/>
</dbReference>
<evidence type="ECO:0000313" key="3">
    <source>
        <dbReference type="EMBL" id="RYB01366.1"/>
    </source>
</evidence>
<dbReference type="Pfam" id="PF00174">
    <property type="entry name" value="Oxidored_molyb"/>
    <property type="match status" value="1"/>
</dbReference>
<dbReference type="Proteomes" id="UP000289411">
    <property type="component" value="Unassembled WGS sequence"/>
</dbReference>
<dbReference type="PANTHER" id="PTHR43032:SF2">
    <property type="entry name" value="BLL0505 PROTEIN"/>
    <property type="match status" value="1"/>
</dbReference>
<dbReference type="AlphaFoldDB" id="A0A4Q2R498"/>
<keyword evidence="1" id="KW-0732">Signal</keyword>
<feature type="domain" description="Oxidoreductase molybdopterin-binding" evidence="2">
    <location>
        <begin position="94"/>
        <end position="236"/>
    </location>
</feature>
<dbReference type="Gene3D" id="3.90.420.10">
    <property type="entry name" value="Oxidoreductase, molybdopterin-binding domain"/>
    <property type="match status" value="1"/>
</dbReference>
<feature type="chain" id="PRO_5020284578" evidence="1">
    <location>
        <begin position="26"/>
        <end position="260"/>
    </location>
</feature>
<dbReference type="OrthoDB" id="9795587at2"/>
<dbReference type="InterPro" id="IPR000572">
    <property type="entry name" value="OxRdtase_Mopterin-bd_dom"/>
</dbReference>
<evidence type="ECO:0000256" key="1">
    <source>
        <dbReference type="SAM" id="SignalP"/>
    </source>
</evidence>
<reference evidence="3 4" key="1">
    <citation type="submission" date="2018-09" db="EMBL/GenBank/DDBJ databases">
        <authorList>
            <person name="Grouzdev D.S."/>
            <person name="Krutkina M.S."/>
        </authorList>
    </citation>
    <scope>NUCLEOTIDE SEQUENCE [LARGE SCALE GENOMIC DNA]</scope>
    <source>
        <strain evidence="3 4">RmlP001</strain>
    </source>
</reference>
<dbReference type="PANTHER" id="PTHR43032">
    <property type="entry name" value="PROTEIN-METHIONINE-SULFOXIDE REDUCTASE"/>
    <property type="match status" value="1"/>
</dbReference>
<dbReference type="EMBL" id="QYBC01000045">
    <property type="protein sequence ID" value="RYB01366.1"/>
    <property type="molecule type" value="Genomic_DNA"/>
</dbReference>
<organism evidence="3 4">
    <name type="scientific">Lichenibacterium ramalinae</name>
    <dbReference type="NCBI Taxonomy" id="2316527"/>
    <lineage>
        <taxon>Bacteria</taxon>
        <taxon>Pseudomonadati</taxon>
        <taxon>Pseudomonadota</taxon>
        <taxon>Alphaproteobacteria</taxon>
        <taxon>Hyphomicrobiales</taxon>
        <taxon>Lichenihabitantaceae</taxon>
        <taxon>Lichenibacterium</taxon>
    </lineage>
</organism>
<dbReference type="InterPro" id="IPR036374">
    <property type="entry name" value="OxRdtase_Mopterin-bd_sf"/>
</dbReference>
<sequence length="260" mass="28470">MVDRPTTRRALLARGAAVLGAVALAGCEPVTDNPLAKKILGGVGGLNRRVQEAILGPEQLAQEYGLSDVSTTFYANGSTDPDDKHYQSMAATGFKDYKLIVDGLVERPMELTMAELRAMPARTQITRHDCVEGWSCIGQWTGTPLQAVLDRVGVKPTAQYVVFHCFDAMDDGGFSGPTPFYGSIDLLAARHPQTILAYDKAGKPLEVKYGAPLRLRVERQLGYKMTKYIKRIELTSDFKGIGQGKGGYWEDSGYQWYAGI</sequence>
<feature type="signal peptide" evidence="1">
    <location>
        <begin position="1"/>
        <end position="25"/>
    </location>
</feature>
<dbReference type="InterPro" id="IPR006311">
    <property type="entry name" value="TAT_signal"/>
</dbReference>
<dbReference type="CDD" id="cd02108">
    <property type="entry name" value="bact_SO_family_Moco"/>
    <property type="match status" value="1"/>
</dbReference>
<comment type="caution">
    <text evidence="3">The sequence shown here is derived from an EMBL/GenBank/DDBJ whole genome shotgun (WGS) entry which is preliminary data.</text>
</comment>
<reference evidence="3 4" key="2">
    <citation type="submission" date="2019-02" db="EMBL/GenBank/DDBJ databases">
        <title>'Lichenibacterium ramalinii' gen. nov. sp. nov., 'Lichenibacterium minor' gen. nov. sp. nov.</title>
        <authorList>
            <person name="Pankratov T."/>
        </authorList>
    </citation>
    <scope>NUCLEOTIDE SEQUENCE [LARGE SCALE GENOMIC DNA]</scope>
    <source>
        <strain evidence="3 4">RmlP001</strain>
    </source>
</reference>
<dbReference type="RefSeq" id="WP_129222257.1">
    <property type="nucleotide sequence ID" value="NZ_QYBC01000045.1"/>
</dbReference>
<protein>
    <submittedName>
        <fullName evidence="3">Molybdopterin-binding protein</fullName>
    </submittedName>
</protein>
<dbReference type="PROSITE" id="PS51257">
    <property type="entry name" value="PROKAR_LIPOPROTEIN"/>
    <property type="match status" value="1"/>
</dbReference>
<keyword evidence="4" id="KW-1185">Reference proteome</keyword>